<name>A0ABR0JS49_9EURO</name>
<keyword evidence="3" id="KW-1185">Reference proteome</keyword>
<evidence type="ECO:0000256" key="1">
    <source>
        <dbReference type="SAM" id="MobiDB-lite"/>
    </source>
</evidence>
<evidence type="ECO:0000313" key="2">
    <source>
        <dbReference type="EMBL" id="KAK5068264.1"/>
    </source>
</evidence>
<organism evidence="2 3">
    <name type="scientific">Exophiala sideris</name>
    <dbReference type="NCBI Taxonomy" id="1016849"/>
    <lineage>
        <taxon>Eukaryota</taxon>
        <taxon>Fungi</taxon>
        <taxon>Dikarya</taxon>
        <taxon>Ascomycota</taxon>
        <taxon>Pezizomycotina</taxon>
        <taxon>Eurotiomycetes</taxon>
        <taxon>Chaetothyriomycetidae</taxon>
        <taxon>Chaetothyriales</taxon>
        <taxon>Herpotrichiellaceae</taxon>
        <taxon>Exophiala</taxon>
    </lineage>
</organism>
<reference evidence="2 3" key="1">
    <citation type="submission" date="2023-08" db="EMBL/GenBank/DDBJ databases">
        <title>Black Yeasts Isolated from many extreme environments.</title>
        <authorList>
            <person name="Coleine C."/>
            <person name="Stajich J.E."/>
            <person name="Selbmann L."/>
        </authorList>
    </citation>
    <scope>NUCLEOTIDE SEQUENCE [LARGE SCALE GENOMIC DNA]</scope>
    <source>
        <strain evidence="2 3">CCFEE 6328</strain>
    </source>
</reference>
<feature type="compositionally biased region" description="Polar residues" evidence="1">
    <location>
        <begin position="159"/>
        <end position="174"/>
    </location>
</feature>
<feature type="compositionally biased region" description="Basic and acidic residues" evidence="1">
    <location>
        <begin position="240"/>
        <end position="257"/>
    </location>
</feature>
<comment type="caution">
    <text evidence="2">The sequence shown here is derived from an EMBL/GenBank/DDBJ whole genome shotgun (WGS) entry which is preliminary data.</text>
</comment>
<gene>
    <name evidence="2" type="ORF">LTR69_000382</name>
</gene>
<proteinExistence type="predicted"/>
<sequence>MSTNTNPFRRNSSLKLGPSDSSSATSIAEHRGTSPLSVNTKVTTTKHVNFASPPAAQVISPVSYPESPESARQEIPSGFPSPSAPLSLATTYSQALSSDPFAAETSDGEDDNAIEQALKNANHNNAIVVGNPTTGITLKGNDVRDTLARFASGPRASAAYQQTTTGTNEQSGSAKLTMDVDAFKRMLLTGERQSARLGDGTSHNTHAVSVQPVSDNSSTTDTASISQRSIFETAPPTLEESPRTSEELDTKEAEKQRASLGSASAGRKPPAPPKSRRGKSVHETGDAAAVAKFDTFINALSVSPAEQPVSSDKDSLKSSSIDQGPTGERFAIPLTLESQKRTPPAIPLARRKSERQAGKPALARSSSSQVSVLSDDPSPSPTTTNFASRPPPPPPARRMTSNSERRPSLDVIHDLEDDHTVGKQAFPEFPSTDSRHGTVQTPTYLKRTGQAPPPPVPAPRRGRGSSRSSVETQRPSLGALGVPDASSGEPIVRQDSSDARDILAEIAALQREVDAARATAG</sequence>
<feature type="compositionally biased region" description="Polar residues" evidence="1">
    <location>
        <begin position="1"/>
        <end position="11"/>
    </location>
</feature>
<protein>
    <submittedName>
        <fullName evidence="2">Uncharacterized protein</fullName>
    </submittedName>
</protein>
<feature type="compositionally biased region" description="Polar residues" evidence="1">
    <location>
        <begin position="201"/>
        <end position="230"/>
    </location>
</feature>
<feature type="compositionally biased region" description="Low complexity" evidence="1">
    <location>
        <begin position="360"/>
        <end position="377"/>
    </location>
</feature>
<feature type="region of interest" description="Disordered" evidence="1">
    <location>
        <begin position="1"/>
        <end position="40"/>
    </location>
</feature>
<feature type="region of interest" description="Disordered" evidence="1">
    <location>
        <begin position="154"/>
        <end position="174"/>
    </location>
</feature>
<evidence type="ECO:0000313" key="3">
    <source>
        <dbReference type="Proteomes" id="UP001345691"/>
    </source>
</evidence>
<dbReference type="Proteomes" id="UP001345691">
    <property type="component" value="Unassembled WGS sequence"/>
</dbReference>
<feature type="region of interest" description="Disordered" evidence="1">
    <location>
        <begin position="59"/>
        <end position="84"/>
    </location>
</feature>
<feature type="region of interest" description="Disordered" evidence="1">
    <location>
        <begin position="302"/>
        <end position="496"/>
    </location>
</feature>
<feature type="compositionally biased region" description="Basic and acidic residues" evidence="1">
    <location>
        <begin position="403"/>
        <end position="421"/>
    </location>
</feature>
<feature type="region of interest" description="Disordered" evidence="1">
    <location>
        <begin position="195"/>
        <end position="286"/>
    </location>
</feature>
<accession>A0ABR0JS49</accession>
<feature type="compositionally biased region" description="Low complexity" evidence="1">
    <location>
        <begin position="13"/>
        <end position="23"/>
    </location>
</feature>
<dbReference type="EMBL" id="JAVRRF010000001">
    <property type="protein sequence ID" value="KAK5068264.1"/>
    <property type="molecule type" value="Genomic_DNA"/>
</dbReference>